<dbReference type="AlphaFoldDB" id="A0A1F7JBZ0"/>
<feature type="transmembrane region" description="Helical" evidence="1">
    <location>
        <begin position="188"/>
        <end position="207"/>
    </location>
</feature>
<organism evidence="2 3">
    <name type="scientific">Candidatus Roizmanbacteria bacterium RIFCSPLOWO2_01_FULL_44_13</name>
    <dbReference type="NCBI Taxonomy" id="1802069"/>
    <lineage>
        <taxon>Bacteria</taxon>
        <taxon>Candidatus Roizmaniibacteriota</taxon>
    </lineage>
</organism>
<feature type="transmembrane region" description="Helical" evidence="1">
    <location>
        <begin position="269"/>
        <end position="285"/>
    </location>
</feature>
<name>A0A1F7JBZ0_9BACT</name>
<feature type="transmembrane region" description="Helical" evidence="1">
    <location>
        <begin position="291"/>
        <end position="307"/>
    </location>
</feature>
<keyword evidence="1" id="KW-0812">Transmembrane</keyword>
<keyword evidence="1" id="KW-1133">Transmembrane helix</keyword>
<accession>A0A1F7JBZ0</accession>
<feature type="transmembrane region" description="Helical" evidence="1">
    <location>
        <begin position="314"/>
        <end position="331"/>
    </location>
</feature>
<gene>
    <name evidence="2" type="ORF">A2970_00565</name>
</gene>
<evidence type="ECO:0008006" key="4">
    <source>
        <dbReference type="Google" id="ProtNLM"/>
    </source>
</evidence>
<keyword evidence="1" id="KW-0472">Membrane</keyword>
<dbReference type="EMBL" id="MGAT01000006">
    <property type="protein sequence ID" value="OGK53103.1"/>
    <property type="molecule type" value="Genomic_DNA"/>
</dbReference>
<evidence type="ECO:0000313" key="3">
    <source>
        <dbReference type="Proteomes" id="UP000178857"/>
    </source>
</evidence>
<feature type="transmembrane region" description="Helical" evidence="1">
    <location>
        <begin position="147"/>
        <end position="176"/>
    </location>
</feature>
<reference evidence="2 3" key="1">
    <citation type="journal article" date="2016" name="Nat. Commun.">
        <title>Thousands of microbial genomes shed light on interconnected biogeochemical processes in an aquifer system.</title>
        <authorList>
            <person name="Anantharaman K."/>
            <person name="Brown C.T."/>
            <person name="Hug L.A."/>
            <person name="Sharon I."/>
            <person name="Castelle C.J."/>
            <person name="Probst A.J."/>
            <person name="Thomas B.C."/>
            <person name="Singh A."/>
            <person name="Wilkins M.J."/>
            <person name="Karaoz U."/>
            <person name="Brodie E.L."/>
            <person name="Williams K.H."/>
            <person name="Hubbard S.S."/>
            <person name="Banfield J.F."/>
        </authorList>
    </citation>
    <scope>NUCLEOTIDE SEQUENCE [LARGE SCALE GENOMIC DNA]</scope>
</reference>
<feature type="transmembrane region" description="Helical" evidence="1">
    <location>
        <begin position="108"/>
        <end position="141"/>
    </location>
</feature>
<evidence type="ECO:0000313" key="2">
    <source>
        <dbReference type="EMBL" id="OGK53103.1"/>
    </source>
</evidence>
<sequence>MIVWLPFILHVNNRGFDYVYKHYDGPLYVIAAKNFYTNVPKYFAAHLPLYPVLIRAGREVLNFVGLNADRLAYLKSMLLVNLGATTILAGFFYFILKKFRLTARPWLLTAVFLFLPRFLIIRTVGAPESLFLLFILASLYFFENRQYLWAGLFGGLSVMTKSPGILLFGAYSLVIVERLLKTKKIDNRYWWLLLIPLGLLAVFFIYWRQYGDFFAYFHSGDNIHLVFPFSVFDFQKTWIGTAWLEEIIFYFFLYGLTALTLWKSKYRSFFYFSLVFFIATLFIQHRDIARYSLPLWPLAVIAFEKFFTSHKFKTIFLLLLIGIYFYAWNFLPYNVMPIADWAPFL</sequence>
<evidence type="ECO:0000256" key="1">
    <source>
        <dbReference type="SAM" id="Phobius"/>
    </source>
</evidence>
<dbReference type="Proteomes" id="UP000178857">
    <property type="component" value="Unassembled WGS sequence"/>
</dbReference>
<comment type="caution">
    <text evidence="2">The sequence shown here is derived from an EMBL/GenBank/DDBJ whole genome shotgun (WGS) entry which is preliminary data.</text>
</comment>
<feature type="transmembrane region" description="Helical" evidence="1">
    <location>
        <begin position="76"/>
        <end position="96"/>
    </location>
</feature>
<feature type="transmembrane region" description="Helical" evidence="1">
    <location>
        <begin position="238"/>
        <end position="262"/>
    </location>
</feature>
<proteinExistence type="predicted"/>
<protein>
    <recommendedName>
        <fullName evidence="4">Glycosyltransferase RgtA/B/C/D-like domain-containing protein</fullName>
    </recommendedName>
</protein>
<dbReference type="STRING" id="1802069.A2970_00565"/>